<accession>A0A1G4H1Z0</accession>
<dbReference type="VEuPathDB" id="PlasmoDB:PVW1_120062300"/>
<keyword evidence="2" id="KW-0812">Transmembrane</keyword>
<dbReference type="VEuPathDB" id="PlasmoDB:PVX_117490"/>
<feature type="region of interest" description="Disordered" evidence="1">
    <location>
        <begin position="1"/>
        <end position="43"/>
    </location>
</feature>
<keyword evidence="2" id="KW-0472">Membrane</keyword>
<evidence type="ECO:0000256" key="1">
    <source>
        <dbReference type="SAM" id="MobiDB-lite"/>
    </source>
</evidence>
<organism evidence="3 4">
    <name type="scientific">Plasmodium vivax</name>
    <name type="common">malaria parasite P. vivax</name>
    <dbReference type="NCBI Taxonomy" id="5855"/>
    <lineage>
        <taxon>Eukaryota</taxon>
        <taxon>Sar</taxon>
        <taxon>Alveolata</taxon>
        <taxon>Apicomplexa</taxon>
        <taxon>Aconoidasida</taxon>
        <taxon>Haemosporida</taxon>
        <taxon>Plasmodiidae</taxon>
        <taxon>Plasmodium</taxon>
        <taxon>Plasmodium (Plasmodium)</taxon>
    </lineage>
</organism>
<evidence type="ECO:0000313" key="4">
    <source>
        <dbReference type="Proteomes" id="UP000196402"/>
    </source>
</evidence>
<protein>
    <submittedName>
        <fullName evidence="3">Uncharacterized protein</fullName>
    </submittedName>
</protein>
<reference evidence="3 4" key="1">
    <citation type="submission" date="2016-07" db="EMBL/GenBank/DDBJ databases">
        <authorList>
            <consortium name="Pathogen Informatics"/>
        </authorList>
    </citation>
    <scope>NUCLEOTIDE SEQUENCE [LARGE SCALE GENOMIC DNA]</scope>
</reference>
<dbReference type="eggNOG" id="ENOG502R8QT">
    <property type="taxonomic scope" value="Eukaryota"/>
</dbReference>
<dbReference type="Proteomes" id="UP000196402">
    <property type="component" value="Chromosome 12"/>
</dbReference>
<dbReference type="VEuPathDB" id="PlasmoDB:PVPAM_120052700"/>
<sequence length="361" mass="42849">MNFLRSRKGGAGEGKKKPPEEEKKEEKKKEEKKKEEKKKEEKKKEEKKKQNFLKVAFNYVKYILDNKVKSKYKYSFFMGLFIIFLIFNGFFQMLLEFYHTHFYKFKYIDVSDTDKLKEIFFSNKPYLVYCKNDKQETIHPAINSSRSNFPDILNIAIINCNSLLPSKQTVYERFAMDPKTKAFIICYGRKPKPITLNMLNNKKKFVSFVREALVFSVPFFSKFPQFQTKCLNKNKKCILFICGIHITNRGIKYNYINDIFVNNKYFDISPMILDNRKFLLKLSDEVFSSYNKKRDIHVLCLFNSPEGETDHYYGYFYKDDFEDFPKLSSFVSDCMKATGKSPEVVKLSAVPQIKYRTSKKK</sequence>
<dbReference type="VEuPathDB" id="PlasmoDB:PVP01_1247500"/>
<dbReference type="AlphaFoldDB" id="A0A1G4H1Z0"/>
<dbReference type="EMBL" id="LT615250">
    <property type="protein sequence ID" value="SCO68855.1"/>
    <property type="molecule type" value="Genomic_DNA"/>
</dbReference>
<proteinExistence type="predicted"/>
<gene>
    <name evidence="3" type="ORF">PVT01_120051700</name>
</gene>
<evidence type="ECO:0000313" key="3">
    <source>
        <dbReference type="EMBL" id="SCO68855.1"/>
    </source>
</evidence>
<feature type="transmembrane region" description="Helical" evidence="2">
    <location>
        <begin position="74"/>
        <end position="95"/>
    </location>
</feature>
<evidence type="ECO:0000256" key="2">
    <source>
        <dbReference type="SAM" id="Phobius"/>
    </source>
</evidence>
<name>A0A1G4H1Z0_PLAVI</name>
<keyword evidence="2" id="KW-1133">Transmembrane helix</keyword>
<feature type="compositionally biased region" description="Basic and acidic residues" evidence="1">
    <location>
        <begin position="13"/>
        <end position="43"/>
    </location>
</feature>